<dbReference type="EMBL" id="CASHSV030000001">
    <property type="protein sequence ID" value="CAJ2632865.1"/>
    <property type="molecule type" value="Genomic_DNA"/>
</dbReference>
<organism evidence="1 2">
    <name type="scientific">Trifolium pratense</name>
    <name type="common">Red clover</name>
    <dbReference type="NCBI Taxonomy" id="57577"/>
    <lineage>
        <taxon>Eukaryota</taxon>
        <taxon>Viridiplantae</taxon>
        <taxon>Streptophyta</taxon>
        <taxon>Embryophyta</taxon>
        <taxon>Tracheophyta</taxon>
        <taxon>Spermatophyta</taxon>
        <taxon>Magnoliopsida</taxon>
        <taxon>eudicotyledons</taxon>
        <taxon>Gunneridae</taxon>
        <taxon>Pentapetalae</taxon>
        <taxon>rosids</taxon>
        <taxon>fabids</taxon>
        <taxon>Fabales</taxon>
        <taxon>Fabaceae</taxon>
        <taxon>Papilionoideae</taxon>
        <taxon>50 kb inversion clade</taxon>
        <taxon>NPAAA clade</taxon>
        <taxon>Hologalegina</taxon>
        <taxon>IRL clade</taxon>
        <taxon>Trifolieae</taxon>
        <taxon>Trifolium</taxon>
    </lineage>
</organism>
<reference evidence="1" key="1">
    <citation type="submission" date="2023-10" db="EMBL/GenBank/DDBJ databases">
        <authorList>
            <person name="Rodriguez Cubillos JULIANA M."/>
            <person name="De Vega J."/>
        </authorList>
    </citation>
    <scope>NUCLEOTIDE SEQUENCE</scope>
</reference>
<protein>
    <submittedName>
        <fullName evidence="1">Uncharacterized protein</fullName>
    </submittedName>
</protein>
<accession>A0ACB0ILL6</accession>
<evidence type="ECO:0000313" key="1">
    <source>
        <dbReference type="EMBL" id="CAJ2632865.1"/>
    </source>
</evidence>
<evidence type="ECO:0000313" key="2">
    <source>
        <dbReference type="Proteomes" id="UP001177021"/>
    </source>
</evidence>
<gene>
    <name evidence="1" type="ORF">MILVUS5_LOCUS4068</name>
</gene>
<dbReference type="Proteomes" id="UP001177021">
    <property type="component" value="Unassembled WGS sequence"/>
</dbReference>
<comment type="caution">
    <text evidence="1">The sequence shown here is derived from an EMBL/GenBank/DDBJ whole genome shotgun (WGS) entry which is preliminary data.</text>
</comment>
<sequence length="99" mass="11441">MVETLMVPRHTRTAKCVTCSQCKSSIEDTMRKLESHFLPFYPGCIATTGLFREHIPLFRTLFPPFQKYITKGYVSEDEAGKRLAQVMRDCLANLFESIY</sequence>
<name>A0ACB0ILL6_TRIPR</name>
<keyword evidence="2" id="KW-1185">Reference proteome</keyword>
<proteinExistence type="predicted"/>